<name>A0A7W4YEA5_9CELL</name>
<comment type="caution">
    <text evidence="2">The sequence shown here is derived from an EMBL/GenBank/DDBJ whole genome shotgun (WGS) entry which is preliminary data.</text>
</comment>
<dbReference type="Proteomes" id="UP000518206">
    <property type="component" value="Unassembled WGS sequence"/>
</dbReference>
<reference evidence="2 3" key="1">
    <citation type="submission" date="2020-08" db="EMBL/GenBank/DDBJ databases">
        <title>The Agave Microbiome: Exploring the role of microbial communities in plant adaptations to desert environments.</title>
        <authorList>
            <person name="Partida-Martinez L.P."/>
        </authorList>
    </citation>
    <scope>NUCLEOTIDE SEQUENCE [LARGE SCALE GENOMIC DNA]</scope>
    <source>
        <strain evidence="2 3">RAS26</strain>
    </source>
</reference>
<sequence length="180" mass="19202">MAVPGPTAERLRSFERSVGRWLRAYPRRWRRARGAEVTAVLADLAGPDARRVDTRTALGLVVAGLATRWREHPPPRAYLTYRLGGRHPGAPWDAWLRDDVAGRLYPVRLALTEGLVAAVGYPSVERVLTPWSGREVQADAEPSPSAGHAPAGSAAHASSSWSAGTGRTGPAARGERGAGA</sequence>
<gene>
    <name evidence="2" type="ORF">FHR80_004406</name>
</gene>
<evidence type="ECO:0000313" key="2">
    <source>
        <dbReference type="EMBL" id="MBB2925462.1"/>
    </source>
</evidence>
<feature type="region of interest" description="Disordered" evidence="1">
    <location>
        <begin position="136"/>
        <end position="180"/>
    </location>
</feature>
<protein>
    <submittedName>
        <fullName evidence="2">Uncharacterized protein</fullName>
    </submittedName>
</protein>
<organism evidence="2 3">
    <name type="scientific">Cellulomonas cellasea</name>
    <dbReference type="NCBI Taxonomy" id="43670"/>
    <lineage>
        <taxon>Bacteria</taxon>
        <taxon>Bacillati</taxon>
        <taxon>Actinomycetota</taxon>
        <taxon>Actinomycetes</taxon>
        <taxon>Micrococcales</taxon>
        <taxon>Cellulomonadaceae</taxon>
        <taxon>Cellulomonas</taxon>
    </lineage>
</organism>
<dbReference type="EMBL" id="JACHVX010000010">
    <property type="protein sequence ID" value="MBB2925462.1"/>
    <property type="molecule type" value="Genomic_DNA"/>
</dbReference>
<accession>A0A7W4YEA5</accession>
<dbReference type="AlphaFoldDB" id="A0A7W4YEA5"/>
<evidence type="ECO:0000256" key="1">
    <source>
        <dbReference type="SAM" id="MobiDB-lite"/>
    </source>
</evidence>
<dbReference type="RefSeq" id="WP_183298172.1">
    <property type="nucleotide sequence ID" value="NZ_JACHVX010000010.1"/>
</dbReference>
<proteinExistence type="predicted"/>
<evidence type="ECO:0000313" key="3">
    <source>
        <dbReference type="Proteomes" id="UP000518206"/>
    </source>
</evidence>
<reference evidence="2 3" key="2">
    <citation type="submission" date="2020-08" db="EMBL/GenBank/DDBJ databases">
        <authorList>
            <person name="Partida-Martinez L."/>
            <person name="Huntemann M."/>
            <person name="Clum A."/>
            <person name="Wang J."/>
            <person name="Palaniappan K."/>
            <person name="Ritter S."/>
            <person name="Chen I.-M."/>
            <person name="Stamatis D."/>
            <person name="Reddy T."/>
            <person name="O'Malley R."/>
            <person name="Daum C."/>
            <person name="Shapiro N."/>
            <person name="Ivanova N."/>
            <person name="Kyrpides N."/>
            <person name="Woyke T."/>
        </authorList>
    </citation>
    <scope>NUCLEOTIDE SEQUENCE [LARGE SCALE GENOMIC DNA]</scope>
    <source>
        <strain evidence="2 3">RAS26</strain>
    </source>
</reference>
<feature type="compositionally biased region" description="Low complexity" evidence="1">
    <location>
        <begin position="142"/>
        <end position="172"/>
    </location>
</feature>